<keyword evidence="2" id="KW-0547">Nucleotide-binding</keyword>
<evidence type="ECO:0000259" key="5">
    <source>
        <dbReference type="PROSITE" id="PS51480"/>
    </source>
</evidence>
<dbReference type="Gene3D" id="3.30.1180.20">
    <property type="entry name" value="Dihydroxyacetone kinase, domain 2"/>
    <property type="match status" value="1"/>
</dbReference>
<dbReference type="SUPFAM" id="SSF101473">
    <property type="entry name" value="DhaL-like"/>
    <property type="match status" value="1"/>
</dbReference>
<organism evidence="7 8">
    <name type="scientific">Endosaccharibacter trunci</name>
    <dbReference type="NCBI Taxonomy" id="2812733"/>
    <lineage>
        <taxon>Bacteria</taxon>
        <taxon>Pseudomonadati</taxon>
        <taxon>Pseudomonadota</taxon>
        <taxon>Alphaproteobacteria</taxon>
        <taxon>Acetobacterales</taxon>
        <taxon>Acetobacteraceae</taxon>
        <taxon>Endosaccharibacter</taxon>
    </lineage>
</organism>
<proteinExistence type="predicted"/>
<sequence length="549" mass="54988">MSHLMNTRAALVAEAIEGELRAAGGRLVRLDGFPDIRVVLRRDRDPGKVAILSGGGAGHEPAHAGFVGRGMLTAAVSGDVFASPSTDAVLAAIMTVGGPAGVLLVVKNYTGDRLNFGLAAERARAAGIRVETVIVGDDIALPDLAQPRGIAGTLFVHKIAGALAEAGETLERVAAAARAAAREARSIGMSLSTCTVPGQDGESRLAPGEAELGLGIHGEPGAERGAVASASDTVATMLDRLGVSGGDAPLAVLVNNLGGLPPLELAVATGCVLQKLGPRAALLLGPAPMMTALDMKGFSLSVLPLDEERRAALLAPTDARGWPSATVPALPETVPLPELAEAGRMGPSSGPATGAGARAVLAQLFATLIAQEDALNRLDARVGDGDTGSTVARAAATLSAELDRLVHPLWSETLLAIGQTAGKAMGGSSGVVASIFLSAAGGALGGGAPWPAALATGLERVSFHGGATEGDRTALDALAPAIRALEQGGTIAEAARAAQAGAERTAEIVRTKSGRSSYLRADDLRGVADPGAVAVAAIFASLARSAPDR</sequence>
<dbReference type="InterPro" id="IPR004006">
    <property type="entry name" value="DhaK_dom"/>
</dbReference>
<comment type="caution">
    <text evidence="7">The sequence shown here is derived from an EMBL/GenBank/DDBJ whole genome shotgun (WGS) entry which is preliminary data.</text>
</comment>
<accession>A0ABT1W9Y1</accession>
<dbReference type="SUPFAM" id="SSF82549">
    <property type="entry name" value="DAK1/DegV-like"/>
    <property type="match status" value="1"/>
</dbReference>
<feature type="domain" description="DhaK" evidence="6">
    <location>
        <begin position="7"/>
        <end position="322"/>
    </location>
</feature>
<dbReference type="SMART" id="SM01120">
    <property type="entry name" value="Dak2"/>
    <property type="match status" value="1"/>
</dbReference>
<dbReference type="Pfam" id="PF02733">
    <property type="entry name" value="Dak1"/>
    <property type="match status" value="1"/>
</dbReference>
<keyword evidence="3 7" id="KW-0418">Kinase</keyword>
<dbReference type="PROSITE" id="PS51481">
    <property type="entry name" value="DHAK"/>
    <property type="match status" value="1"/>
</dbReference>
<evidence type="ECO:0000256" key="3">
    <source>
        <dbReference type="ARBA" id="ARBA00022777"/>
    </source>
</evidence>
<keyword evidence="1 7" id="KW-0808">Transferase</keyword>
<dbReference type="Proteomes" id="UP001524587">
    <property type="component" value="Unassembled WGS sequence"/>
</dbReference>
<name>A0ABT1W9Y1_9PROT</name>
<reference evidence="7 8" key="1">
    <citation type="submission" date="2022-06" db="EMBL/GenBank/DDBJ databases">
        <title>Endosaccharibacter gen. nov., sp. nov., endophytic bacteria isolated from sugarcane.</title>
        <authorList>
            <person name="Pitiwittayakul N."/>
            <person name="Yukphan P."/>
            <person name="Charoenyingcharoen P."/>
            <person name="Tanasupawat S."/>
        </authorList>
    </citation>
    <scope>NUCLEOTIDE SEQUENCE [LARGE SCALE GENOMIC DNA]</scope>
    <source>
        <strain evidence="7 8">KSS8</strain>
    </source>
</reference>
<evidence type="ECO:0000256" key="1">
    <source>
        <dbReference type="ARBA" id="ARBA00022679"/>
    </source>
</evidence>
<evidence type="ECO:0000256" key="2">
    <source>
        <dbReference type="ARBA" id="ARBA00022741"/>
    </source>
</evidence>
<dbReference type="PROSITE" id="PS51480">
    <property type="entry name" value="DHAL"/>
    <property type="match status" value="1"/>
</dbReference>
<keyword evidence="4" id="KW-0067">ATP-binding</keyword>
<dbReference type="PANTHER" id="PTHR28629:SF4">
    <property type="entry name" value="TRIOKINASE_FMN CYCLASE"/>
    <property type="match status" value="1"/>
</dbReference>
<evidence type="ECO:0000313" key="7">
    <source>
        <dbReference type="EMBL" id="MCQ8279694.1"/>
    </source>
</evidence>
<dbReference type="Pfam" id="PF02734">
    <property type="entry name" value="Dak2"/>
    <property type="match status" value="1"/>
</dbReference>
<dbReference type="RefSeq" id="WP_422865183.1">
    <property type="nucleotide sequence ID" value="NZ_JAMSKV010000015.1"/>
</dbReference>
<gene>
    <name evidence="7" type="ORF">NFI95_14710</name>
</gene>
<dbReference type="InterPro" id="IPR004007">
    <property type="entry name" value="DhaL_dom"/>
</dbReference>
<evidence type="ECO:0000259" key="6">
    <source>
        <dbReference type="PROSITE" id="PS51481"/>
    </source>
</evidence>
<evidence type="ECO:0000313" key="8">
    <source>
        <dbReference type="Proteomes" id="UP001524587"/>
    </source>
</evidence>
<dbReference type="Gene3D" id="1.25.40.340">
    <property type="match status" value="1"/>
</dbReference>
<dbReference type="GO" id="GO:0047324">
    <property type="term" value="F:phosphoenolpyruvate-glycerone phosphotransferase activity"/>
    <property type="evidence" value="ECO:0007669"/>
    <property type="project" value="UniProtKB-EC"/>
</dbReference>
<feature type="domain" description="DhaL" evidence="5">
    <location>
        <begin position="355"/>
        <end position="544"/>
    </location>
</feature>
<protein>
    <submittedName>
        <fullName evidence="7">Dihydroxyacetone kinase subunit DhaK</fullName>
        <ecNumber evidence="7">2.7.1.121</ecNumber>
    </submittedName>
</protein>
<dbReference type="Gene3D" id="3.40.50.10440">
    <property type="entry name" value="Dihydroxyacetone kinase, domain 1"/>
    <property type="match status" value="1"/>
</dbReference>
<dbReference type="EMBL" id="JAMSKV010000015">
    <property type="protein sequence ID" value="MCQ8279694.1"/>
    <property type="molecule type" value="Genomic_DNA"/>
</dbReference>
<dbReference type="PANTHER" id="PTHR28629">
    <property type="entry name" value="TRIOKINASE/FMN CYCLASE"/>
    <property type="match status" value="1"/>
</dbReference>
<evidence type="ECO:0000256" key="4">
    <source>
        <dbReference type="ARBA" id="ARBA00022840"/>
    </source>
</evidence>
<dbReference type="EC" id="2.7.1.121" evidence="7"/>
<dbReference type="InterPro" id="IPR036117">
    <property type="entry name" value="DhaL_dom_sf"/>
</dbReference>
<dbReference type="InterPro" id="IPR050861">
    <property type="entry name" value="Dihydroxyacetone_Kinase"/>
</dbReference>
<keyword evidence="8" id="KW-1185">Reference proteome</keyword>